<dbReference type="OrthoDB" id="6513042at2759"/>
<dbReference type="AlphaFoldDB" id="A0A8X8WAC2"/>
<gene>
    <name evidence="2" type="ORF">SASPL_148711</name>
</gene>
<comment type="caution">
    <text evidence="2">The sequence shown here is derived from an EMBL/GenBank/DDBJ whole genome shotgun (WGS) entry which is preliminary data.</text>
</comment>
<proteinExistence type="predicted"/>
<sequence>MPLFDISIPEDYRIKWRDRYECYCEEMKNALQCGDEAKSDAADDVIKKYKQLLYDAPDMEESRKDTEVLYEESLAVYHVTYDMAASSGKVEKCGFAWRVAGSALCSLYAWKSVAPKEKPLMLLPPVLRDLLN</sequence>
<evidence type="ECO:0000313" key="2">
    <source>
        <dbReference type="EMBL" id="KAG6390965.1"/>
    </source>
</evidence>
<dbReference type="InterPro" id="IPR058752">
    <property type="entry name" value="RDRP_C_head"/>
</dbReference>
<name>A0A8X8WAC2_SALSN</name>
<reference evidence="2" key="2">
    <citation type="submission" date="2020-08" db="EMBL/GenBank/DDBJ databases">
        <title>Plant Genome Project.</title>
        <authorList>
            <person name="Zhang R.-G."/>
        </authorList>
    </citation>
    <scope>NUCLEOTIDE SEQUENCE</scope>
    <source>
        <strain evidence="2">Huo1</strain>
        <tissue evidence="2">Leaf</tissue>
    </source>
</reference>
<accession>A0A8X8WAC2</accession>
<organism evidence="2">
    <name type="scientific">Salvia splendens</name>
    <name type="common">Scarlet sage</name>
    <dbReference type="NCBI Taxonomy" id="180675"/>
    <lineage>
        <taxon>Eukaryota</taxon>
        <taxon>Viridiplantae</taxon>
        <taxon>Streptophyta</taxon>
        <taxon>Embryophyta</taxon>
        <taxon>Tracheophyta</taxon>
        <taxon>Spermatophyta</taxon>
        <taxon>Magnoliopsida</taxon>
        <taxon>eudicotyledons</taxon>
        <taxon>Gunneridae</taxon>
        <taxon>Pentapetalae</taxon>
        <taxon>asterids</taxon>
        <taxon>lamiids</taxon>
        <taxon>Lamiales</taxon>
        <taxon>Lamiaceae</taxon>
        <taxon>Nepetoideae</taxon>
        <taxon>Mentheae</taxon>
        <taxon>Salviinae</taxon>
        <taxon>Salvia</taxon>
        <taxon>Salvia subgen. Calosphace</taxon>
        <taxon>core Calosphace</taxon>
    </lineage>
</organism>
<dbReference type="Proteomes" id="UP000298416">
    <property type="component" value="Unassembled WGS sequence"/>
</dbReference>
<keyword evidence="3" id="KW-1185">Reference proteome</keyword>
<reference evidence="2" key="1">
    <citation type="submission" date="2018-01" db="EMBL/GenBank/DDBJ databases">
        <authorList>
            <person name="Mao J.F."/>
        </authorList>
    </citation>
    <scope>NUCLEOTIDE SEQUENCE</scope>
    <source>
        <strain evidence="2">Huo1</strain>
        <tissue evidence="2">Leaf</tissue>
    </source>
</reference>
<feature type="domain" description="RDRP C-terminal head" evidence="1">
    <location>
        <begin position="34"/>
        <end position="110"/>
    </location>
</feature>
<protein>
    <recommendedName>
        <fullName evidence="1">RDRP C-terminal head domain-containing protein</fullName>
    </recommendedName>
</protein>
<evidence type="ECO:0000313" key="3">
    <source>
        <dbReference type="Proteomes" id="UP000298416"/>
    </source>
</evidence>
<dbReference type="EMBL" id="PNBA02000019">
    <property type="protein sequence ID" value="KAG6390965.1"/>
    <property type="molecule type" value="Genomic_DNA"/>
</dbReference>
<evidence type="ECO:0000259" key="1">
    <source>
        <dbReference type="Pfam" id="PF26253"/>
    </source>
</evidence>
<dbReference type="Pfam" id="PF26253">
    <property type="entry name" value="RdRP_head"/>
    <property type="match status" value="1"/>
</dbReference>